<evidence type="ECO:0000313" key="5">
    <source>
        <dbReference type="Proteomes" id="UP001432027"/>
    </source>
</evidence>
<keyword evidence="2" id="KW-0406">Ion transport</keyword>
<dbReference type="GO" id="GO:0051453">
    <property type="term" value="P:regulation of intracellular pH"/>
    <property type="evidence" value="ECO:0007669"/>
    <property type="project" value="TreeGrafter"/>
</dbReference>
<evidence type="ECO:0000256" key="2">
    <source>
        <dbReference type="ARBA" id="ARBA00023065"/>
    </source>
</evidence>
<evidence type="ECO:0000256" key="3">
    <source>
        <dbReference type="SAM" id="Phobius"/>
    </source>
</evidence>
<sequence length="133" mass="14957">LHLFLFGSLTEAKESKDSSLSSLIESLGERHNRSSDEEITHERVHVAEFKWHSTSIPFIIAFWLFLACIAKLIFNRASSLTKIFPESSLLIAVGLAIGVLLELHKAQVNKSEFTLESHSFFLYLLPPIIFDAG</sequence>
<keyword evidence="3" id="KW-0472">Membrane</keyword>
<dbReference type="PANTHER" id="PTHR10110:SF98">
    <property type="entry name" value="SODIUM_HYDROGEN EXCHANGER"/>
    <property type="match status" value="1"/>
</dbReference>
<dbReference type="EMBL" id="BTSX01000001">
    <property type="protein sequence ID" value="GMS81539.1"/>
    <property type="molecule type" value="Genomic_DNA"/>
</dbReference>
<evidence type="ECO:0000313" key="4">
    <source>
        <dbReference type="EMBL" id="GMS81539.1"/>
    </source>
</evidence>
<dbReference type="GO" id="GO:0015386">
    <property type="term" value="F:potassium:proton antiporter activity"/>
    <property type="evidence" value="ECO:0007669"/>
    <property type="project" value="TreeGrafter"/>
</dbReference>
<feature type="non-terminal residue" evidence="4">
    <location>
        <position position="133"/>
    </location>
</feature>
<keyword evidence="3" id="KW-0812">Transmembrane</keyword>
<feature type="transmembrane region" description="Helical" evidence="3">
    <location>
        <begin position="56"/>
        <end position="74"/>
    </location>
</feature>
<dbReference type="GO" id="GO:0098719">
    <property type="term" value="P:sodium ion import across plasma membrane"/>
    <property type="evidence" value="ECO:0007669"/>
    <property type="project" value="TreeGrafter"/>
</dbReference>
<dbReference type="Proteomes" id="UP001432027">
    <property type="component" value="Unassembled WGS sequence"/>
</dbReference>
<keyword evidence="5" id="KW-1185">Reference proteome</keyword>
<dbReference type="AlphaFoldDB" id="A0AAV5SJF3"/>
<name>A0AAV5SJF3_9BILA</name>
<evidence type="ECO:0008006" key="6">
    <source>
        <dbReference type="Google" id="ProtNLM"/>
    </source>
</evidence>
<organism evidence="4 5">
    <name type="scientific">Pristionchus entomophagus</name>
    <dbReference type="NCBI Taxonomy" id="358040"/>
    <lineage>
        <taxon>Eukaryota</taxon>
        <taxon>Metazoa</taxon>
        <taxon>Ecdysozoa</taxon>
        <taxon>Nematoda</taxon>
        <taxon>Chromadorea</taxon>
        <taxon>Rhabditida</taxon>
        <taxon>Rhabditina</taxon>
        <taxon>Diplogasteromorpha</taxon>
        <taxon>Diplogasteroidea</taxon>
        <taxon>Neodiplogasteridae</taxon>
        <taxon>Pristionchus</taxon>
    </lineage>
</organism>
<reference evidence="4" key="1">
    <citation type="submission" date="2023-10" db="EMBL/GenBank/DDBJ databases">
        <title>Genome assembly of Pristionchus species.</title>
        <authorList>
            <person name="Yoshida K."/>
            <person name="Sommer R.J."/>
        </authorList>
    </citation>
    <scope>NUCLEOTIDE SEQUENCE</scope>
    <source>
        <strain evidence="4">RS0144</strain>
    </source>
</reference>
<dbReference type="GO" id="GO:0005886">
    <property type="term" value="C:plasma membrane"/>
    <property type="evidence" value="ECO:0007669"/>
    <property type="project" value="TreeGrafter"/>
</dbReference>
<keyword evidence="1" id="KW-0813">Transport</keyword>
<evidence type="ECO:0000256" key="1">
    <source>
        <dbReference type="ARBA" id="ARBA00022448"/>
    </source>
</evidence>
<protein>
    <recommendedName>
        <fullName evidence="6">Na+/H+ exchanger</fullName>
    </recommendedName>
</protein>
<proteinExistence type="predicted"/>
<dbReference type="PANTHER" id="PTHR10110">
    <property type="entry name" value="SODIUM/HYDROGEN EXCHANGER"/>
    <property type="match status" value="1"/>
</dbReference>
<dbReference type="GO" id="GO:0015385">
    <property type="term" value="F:sodium:proton antiporter activity"/>
    <property type="evidence" value="ECO:0007669"/>
    <property type="project" value="InterPro"/>
</dbReference>
<gene>
    <name evidence="4" type="ORF">PENTCL1PPCAC_3714</name>
</gene>
<feature type="non-terminal residue" evidence="4">
    <location>
        <position position="1"/>
    </location>
</feature>
<keyword evidence="3" id="KW-1133">Transmembrane helix</keyword>
<comment type="caution">
    <text evidence="4">The sequence shown here is derived from an EMBL/GenBank/DDBJ whole genome shotgun (WGS) entry which is preliminary data.</text>
</comment>
<accession>A0AAV5SJF3</accession>
<dbReference type="InterPro" id="IPR018422">
    <property type="entry name" value="Cation/H_exchanger_CPA1"/>
</dbReference>